<dbReference type="InterPro" id="IPR009057">
    <property type="entry name" value="Homeodomain-like_sf"/>
</dbReference>
<dbReference type="InterPro" id="IPR023772">
    <property type="entry name" value="DNA-bd_HTH_TetR-type_CS"/>
</dbReference>
<feature type="domain" description="HTH tetR-type" evidence="3">
    <location>
        <begin position="5"/>
        <end position="65"/>
    </location>
</feature>
<dbReference type="AlphaFoldDB" id="A0A7K3L7G2"/>
<dbReference type="PRINTS" id="PR00455">
    <property type="entry name" value="HTHTETR"/>
</dbReference>
<proteinExistence type="predicted"/>
<dbReference type="Proteomes" id="UP000466523">
    <property type="component" value="Unassembled WGS sequence"/>
</dbReference>
<dbReference type="Pfam" id="PF00440">
    <property type="entry name" value="TetR_N"/>
    <property type="match status" value="1"/>
</dbReference>
<dbReference type="InterPro" id="IPR050109">
    <property type="entry name" value="HTH-type_TetR-like_transc_reg"/>
</dbReference>
<dbReference type="PROSITE" id="PS01081">
    <property type="entry name" value="HTH_TETR_1"/>
    <property type="match status" value="1"/>
</dbReference>
<comment type="caution">
    <text evidence="4">The sequence shown here is derived from an EMBL/GenBank/DDBJ whole genome shotgun (WGS) entry which is preliminary data.</text>
</comment>
<name>A0A7K3L7G2_9MYCO</name>
<dbReference type="Gene3D" id="1.10.357.10">
    <property type="entry name" value="Tetracycline Repressor, domain 2"/>
    <property type="match status" value="1"/>
</dbReference>
<organism evidence="4 5">
    <name type="scientific">Mycolicibacter kumamotonensis</name>
    <dbReference type="NCBI Taxonomy" id="354243"/>
    <lineage>
        <taxon>Bacteria</taxon>
        <taxon>Bacillati</taxon>
        <taxon>Actinomycetota</taxon>
        <taxon>Actinomycetes</taxon>
        <taxon>Mycobacteriales</taxon>
        <taxon>Mycobacteriaceae</taxon>
        <taxon>Mycolicibacter</taxon>
    </lineage>
</organism>
<accession>A0A7K3L7G2</accession>
<dbReference type="PANTHER" id="PTHR30055">
    <property type="entry name" value="HTH-TYPE TRANSCRIPTIONAL REGULATOR RUTR"/>
    <property type="match status" value="1"/>
</dbReference>
<evidence type="ECO:0000313" key="5">
    <source>
        <dbReference type="Proteomes" id="UP000466523"/>
    </source>
</evidence>
<dbReference type="RefSeq" id="WP_112683187.1">
    <property type="nucleotide sequence ID" value="NZ_JAACYR010000007.1"/>
</dbReference>
<feature type="DNA-binding region" description="H-T-H motif" evidence="2">
    <location>
        <begin position="28"/>
        <end position="47"/>
    </location>
</feature>
<keyword evidence="1 2" id="KW-0238">DNA-binding</keyword>
<dbReference type="PANTHER" id="PTHR30055:SF226">
    <property type="entry name" value="HTH-TYPE TRANSCRIPTIONAL REGULATOR PKSA"/>
    <property type="match status" value="1"/>
</dbReference>
<reference evidence="4 5" key="1">
    <citation type="submission" date="2020-01" db="EMBL/GenBank/DDBJ databases">
        <authorList>
            <person name="Sanchez-Estrada R."/>
            <person name="Gonzalez-Y-Merchand J.A."/>
            <person name="Rivera-Gutierrez S."/>
        </authorList>
    </citation>
    <scope>NUCLEOTIDE SEQUENCE [LARGE SCALE GENOMIC DNA]</scope>
    <source>
        <strain evidence="4 5">CST 7247</strain>
    </source>
</reference>
<dbReference type="PROSITE" id="PS50977">
    <property type="entry name" value="HTH_TETR_2"/>
    <property type="match status" value="1"/>
</dbReference>
<sequence length="190" mass="20922">MAANSDTLARILDGTLSALARRGVHKLSMSDVGTAAGISRGTLYRYFKSKDQLLDAIGEHVQRSMQEELRSAVEQRPELSERVQVVVEAILYFRQTHPEAVQVITVEPGFGVDFVRQVFPRFVTVTEELLTPALEQSPAVRSGELTSAELSELILRAAASTFFIPTDDLDEVSRMITALAFLNTAELAAR</sequence>
<evidence type="ECO:0000256" key="2">
    <source>
        <dbReference type="PROSITE-ProRule" id="PRU00335"/>
    </source>
</evidence>
<dbReference type="GO" id="GO:0000976">
    <property type="term" value="F:transcription cis-regulatory region binding"/>
    <property type="evidence" value="ECO:0007669"/>
    <property type="project" value="TreeGrafter"/>
</dbReference>
<evidence type="ECO:0000313" key="4">
    <source>
        <dbReference type="EMBL" id="NDJ88133.1"/>
    </source>
</evidence>
<gene>
    <name evidence="4" type="ORF">GWR20_03010</name>
</gene>
<dbReference type="InterPro" id="IPR001647">
    <property type="entry name" value="HTH_TetR"/>
</dbReference>
<dbReference type="SUPFAM" id="SSF46689">
    <property type="entry name" value="Homeodomain-like"/>
    <property type="match status" value="1"/>
</dbReference>
<protein>
    <submittedName>
        <fullName evidence="4">TetR/AcrR family transcriptional regulator</fullName>
    </submittedName>
</protein>
<evidence type="ECO:0000259" key="3">
    <source>
        <dbReference type="PROSITE" id="PS50977"/>
    </source>
</evidence>
<dbReference type="EMBL" id="JAACYR010000007">
    <property type="protein sequence ID" value="NDJ88133.1"/>
    <property type="molecule type" value="Genomic_DNA"/>
</dbReference>
<evidence type="ECO:0000256" key="1">
    <source>
        <dbReference type="ARBA" id="ARBA00023125"/>
    </source>
</evidence>
<dbReference type="GO" id="GO:0003700">
    <property type="term" value="F:DNA-binding transcription factor activity"/>
    <property type="evidence" value="ECO:0007669"/>
    <property type="project" value="TreeGrafter"/>
</dbReference>